<proteinExistence type="predicted"/>
<dbReference type="EMBL" id="FWWY01000001">
    <property type="protein sequence ID" value="SMC04918.1"/>
    <property type="molecule type" value="Genomic_DNA"/>
</dbReference>
<reference evidence="2" key="1">
    <citation type="submission" date="2017-04" db="EMBL/GenBank/DDBJ databases">
        <authorList>
            <person name="Varghese N."/>
            <person name="Submissions S."/>
        </authorList>
    </citation>
    <scope>NUCLEOTIDE SEQUENCE [LARGE SCALE GENOMIC DNA]</scope>
    <source>
        <strain evidence="2">DSM 9293</strain>
    </source>
</reference>
<evidence type="ECO:0000313" key="1">
    <source>
        <dbReference type="EMBL" id="SMC04918.1"/>
    </source>
</evidence>
<protein>
    <submittedName>
        <fullName evidence="1">Uncharacterized protein</fullName>
    </submittedName>
</protein>
<dbReference type="Proteomes" id="UP000192660">
    <property type="component" value="Unassembled WGS sequence"/>
</dbReference>
<evidence type="ECO:0000313" key="2">
    <source>
        <dbReference type="Proteomes" id="UP000192660"/>
    </source>
</evidence>
<accession>A0A1W1WF39</accession>
<keyword evidence="2" id="KW-1185">Reference proteome</keyword>
<name>A0A1W1WF39_SULTA</name>
<sequence length="44" mass="5163">MNPSQSCSSHHHHHHRRHFPIDLVLLLLLVGEFPRSRSSRSCSY</sequence>
<dbReference type="RefSeq" id="WP_020375972.1">
    <property type="nucleotide sequence ID" value="NZ_FWWY01000001.1"/>
</dbReference>
<organism evidence="1 2">
    <name type="scientific">Sulfobacillus thermosulfidooxidans (strain DSM 9293 / VKM B-1269 / AT-1)</name>
    <dbReference type="NCBI Taxonomy" id="929705"/>
    <lineage>
        <taxon>Bacteria</taxon>
        <taxon>Bacillati</taxon>
        <taxon>Bacillota</taxon>
        <taxon>Clostridia</taxon>
        <taxon>Eubacteriales</taxon>
        <taxon>Clostridiales Family XVII. Incertae Sedis</taxon>
        <taxon>Sulfobacillus</taxon>
    </lineage>
</organism>
<gene>
    <name evidence="1" type="ORF">SAMN00768000_1919</name>
</gene>
<dbReference type="AlphaFoldDB" id="A0A1W1WF39"/>